<sequence>MGISVHGDLSQTDRQQQACLILSYITAPYLHDSNSEKQQEKNGTFYNVLPDLEDGIQDAAFKVRMRR</sequence>
<organism evidence="1 2">
    <name type="scientific">Clostridium innocuum</name>
    <dbReference type="NCBI Taxonomy" id="1522"/>
    <lineage>
        <taxon>Bacteria</taxon>
        <taxon>Bacillati</taxon>
        <taxon>Bacillota</taxon>
        <taxon>Clostridia</taxon>
        <taxon>Eubacteriales</taxon>
        <taxon>Clostridiaceae</taxon>
        <taxon>Clostridium</taxon>
    </lineage>
</organism>
<name>A0AAP9MDL5_CLOIN</name>
<gene>
    <name evidence="1" type="ORF">G4D54_00315</name>
</gene>
<protein>
    <submittedName>
        <fullName evidence="1">Uncharacterized protein</fullName>
    </submittedName>
</protein>
<dbReference type="AlphaFoldDB" id="A0AAP9MDL5"/>
<evidence type="ECO:0000313" key="1">
    <source>
        <dbReference type="EMBL" id="QJA00956.1"/>
    </source>
</evidence>
<dbReference type="EMBL" id="CP048838">
    <property type="protein sequence ID" value="QJA00956.1"/>
    <property type="molecule type" value="Genomic_DNA"/>
</dbReference>
<reference evidence="1 2" key="1">
    <citation type="submission" date="2020-02" db="EMBL/GenBank/DDBJ databases">
        <authorList>
            <person name="Kociolek L.K."/>
            <person name="Ozer E.A."/>
        </authorList>
    </citation>
    <scope>NUCLEOTIDE SEQUENCE [LARGE SCALE GENOMIC DNA]</scope>
    <source>
        <strain evidence="1 2">ATCC 14501</strain>
    </source>
</reference>
<proteinExistence type="predicted"/>
<dbReference type="Proteomes" id="UP000503330">
    <property type="component" value="Chromosome"/>
</dbReference>
<dbReference type="GeneID" id="61923934"/>
<dbReference type="RefSeq" id="WP_002606739.1">
    <property type="nucleotide sequence ID" value="NZ_BAAACC010000014.1"/>
</dbReference>
<evidence type="ECO:0000313" key="2">
    <source>
        <dbReference type="Proteomes" id="UP000503330"/>
    </source>
</evidence>
<accession>A0AAP9MDL5</accession>